<comment type="caution">
    <text evidence="1">The sequence shown here is derived from an EMBL/GenBank/DDBJ whole genome shotgun (WGS) entry which is preliminary data.</text>
</comment>
<evidence type="ECO:0000313" key="2">
    <source>
        <dbReference type="Proteomes" id="UP000663841"/>
    </source>
</evidence>
<gene>
    <name evidence="1" type="ORF">RDB_LOCUS38193</name>
</gene>
<name>A0A8H2X6E1_9AGAM</name>
<organism evidence="1 2">
    <name type="scientific">Rhizoctonia solani</name>
    <dbReference type="NCBI Taxonomy" id="456999"/>
    <lineage>
        <taxon>Eukaryota</taxon>
        <taxon>Fungi</taxon>
        <taxon>Dikarya</taxon>
        <taxon>Basidiomycota</taxon>
        <taxon>Agaricomycotina</taxon>
        <taxon>Agaricomycetes</taxon>
        <taxon>Cantharellales</taxon>
        <taxon>Ceratobasidiaceae</taxon>
        <taxon>Rhizoctonia</taxon>
    </lineage>
</organism>
<sequence>MAAIFTRTYTPSKGSPYRDQLNIWCDRLGIGHIQFVTNPTSQRDAQGHQLYQSFPIFPHVIDQGISYAAQGWTQQEAYHASLSQIPWGAQVRLRPDSVSYKFDYRQDGSVIAKPCLIRYGDYIQLTNVLGLGTSRRSAEEKAAEILLCSEQYCFFN</sequence>
<dbReference type="Proteomes" id="UP000663841">
    <property type="component" value="Unassembled WGS sequence"/>
</dbReference>
<protein>
    <submittedName>
        <fullName evidence="1">Uncharacterized protein</fullName>
    </submittedName>
</protein>
<evidence type="ECO:0000313" key="1">
    <source>
        <dbReference type="EMBL" id="CAE6418589.1"/>
    </source>
</evidence>
<proteinExistence type="predicted"/>
<accession>A0A8H2X6E1</accession>
<dbReference type="AlphaFoldDB" id="A0A8H2X6E1"/>
<reference evidence="1" key="1">
    <citation type="submission" date="2021-01" db="EMBL/GenBank/DDBJ databases">
        <authorList>
            <person name="Kaushik A."/>
        </authorList>
    </citation>
    <scope>NUCLEOTIDE SEQUENCE</scope>
    <source>
        <strain evidence="1">AG3-T5</strain>
    </source>
</reference>
<dbReference type="EMBL" id="CAJMWW010000071">
    <property type="protein sequence ID" value="CAE6418589.1"/>
    <property type="molecule type" value="Genomic_DNA"/>
</dbReference>